<accession>A0A100HHU0</accession>
<sequence>MWNRPADLLVTDLDDELILMDPDSAEMYSLNGSARLLWQALPATEAALLDLLQRTYGLEAAAAHADLHAWLSDMGRRGLVQPA</sequence>
<dbReference type="RefSeq" id="WP_058975835.1">
    <property type="nucleotide sequence ID" value="NZ_BCMS01000001.1"/>
</dbReference>
<dbReference type="Gene3D" id="1.10.10.1150">
    <property type="entry name" value="Coenzyme PQQ synthesis protein D (PqqD)"/>
    <property type="match status" value="1"/>
</dbReference>
<dbReference type="OrthoDB" id="74030at2"/>
<dbReference type="InterPro" id="IPR041881">
    <property type="entry name" value="PqqD_sf"/>
</dbReference>
<protein>
    <recommendedName>
        <fullName evidence="3">PqqD family protein</fullName>
    </recommendedName>
</protein>
<reference evidence="2" key="1">
    <citation type="submission" date="2015-11" db="EMBL/GenBank/DDBJ databases">
        <title>Draft Genome Sequence of the Radioresistant Bacterium Deinococcus grandis, Isolated from Freshwater Fish in Japan.</title>
        <authorList>
            <person name="Satoh K."/>
            <person name="Onodera T."/>
            <person name="Omoso K."/>
            <person name="Takeda-Yano K."/>
            <person name="Katayama T."/>
            <person name="Oono Y."/>
            <person name="Narumi I."/>
        </authorList>
    </citation>
    <scope>NUCLEOTIDE SEQUENCE [LARGE SCALE GENOMIC DNA]</scope>
    <source>
        <strain evidence="2">ATCC 43672</strain>
    </source>
</reference>
<comment type="caution">
    <text evidence="1">The sequence shown here is derived from an EMBL/GenBank/DDBJ whole genome shotgun (WGS) entry which is preliminary data.</text>
</comment>
<name>A0A100HHU0_9DEIO</name>
<proteinExistence type="predicted"/>
<evidence type="ECO:0000313" key="2">
    <source>
        <dbReference type="Proteomes" id="UP000056209"/>
    </source>
</evidence>
<keyword evidence="2" id="KW-1185">Reference proteome</keyword>
<organism evidence="1 2">
    <name type="scientific">Deinococcus grandis</name>
    <dbReference type="NCBI Taxonomy" id="57498"/>
    <lineage>
        <taxon>Bacteria</taxon>
        <taxon>Thermotogati</taxon>
        <taxon>Deinococcota</taxon>
        <taxon>Deinococci</taxon>
        <taxon>Deinococcales</taxon>
        <taxon>Deinococcaceae</taxon>
        <taxon>Deinococcus</taxon>
    </lineage>
</organism>
<dbReference type="InterPro" id="IPR008792">
    <property type="entry name" value="PQQD"/>
</dbReference>
<gene>
    <name evidence="1" type="ORF">DEIGR_101038</name>
</gene>
<evidence type="ECO:0008006" key="3">
    <source>
        <dbReference type="Google" id="ProtNLM"/>
    </source>
</evidence>
<dbReference type="Proteomes" id="UP000056209">
    <property type="component" value="Unassembled WGS sequence"/>
</dbReference>
<dbReference type="EMBL" id="BCMS01000001">
    <property type="protein sequence ID" value="GAQ21011.1"/>
    <property type="molecule type" value="Genomic_DNA"/>
</dbReference>
<evidence type="ECO:0000313" key="1">
    <source>
        <dbReference type="EMBL" id="GAQ21011.1"/>
    </source>
</evidence>
<dbReference type="AlphaFoldDB" id="A0A100HHU0"/>
<dbReference type="Pfam" id="PF05402">
    <property type="entry name" value="PqqD"/>
    <property type="match status" value="1"/>
</dbReference>